<dbReference type="PANTHER" id="PTHR43172:SF2">
    <property type="entry name" value="ADENYLOSUCCINATE LYASE C-TERMINAL DOMAIN-CONTAINING PROTEIN"/>
    <property type="match status" value="1"/>
</dbReference>
<feature type="domain" description="Adenylosuccinate lyase C-terminal" evidence="3">
    <location>
        <begin position="360"/>
        <end position="443"/>
    </location>
</feature>
<feature type="region of interest" description="Disordered" evidence="2">
    <location>
        <begin position="399"/>
        <end position="425"/>
    </location>
</feature>
<dbReference type="Pfam" id="PF00206">
    <property type="entry name" value="Lyase_1"/>
    <property type="match status" value="1"/>
</dbReference>
<dbReference type="Gene3D" id="1.10.40.30">
    <property type="entry name" value="Fumarase/aspartase (C-terminal domain)"/>
    <property type="match status" value="1"/>
</dbReference>
<dbReference type="InterPro" id="IPR019468">
    <property type="entry name" value="AdenyloSucc_lyase_C"/>
</dbReference>
<comment type="caution">
    <text evidence="4">The sequence shown here is derived from an EMBL/GenBank/DDBJ whole genome shotgun (WGS) entry which is preliminary data.</text>
</comment>
<keyword evidence="4" id="KW-0413">Isomerase</keyword>
<dbReference type="SUPFAM" id="SSF48557">
    <property type="entry name" value="L-aspartase-like"/>
    <property type="match status" value="1"/>
</dbReference>
<dbReference type="SMART" id="SM00998">
    <property type="entry name" value="ADSL_C"/>
    <property type="match status" value="1"/>
</dbReference>
<keyword evidence="5" id="KW-1185">Reference proteome</keyword>
<dbReference type="InterPro" id="IPR022761">
    <property type="entry name" value="Fumarate_lyase_N"/>
</dbReference>
<dbReference type="RefSeq" id="WP_109664323.1">
    <property type="nucleotide sequence ID" value="NZ_QGGW01000001.1"/>
</dbReference>
<dbReference type="EMBL" id="QGGW01000001">
    <property type="protein sequence ID" value="PWK62185.1"/>
    <property type="molecule type" value="Genomic_DNA"/>
</dbReference>
<evidence type="ECO:0000256" key="1">
    <source>
        <dbReference type="ARBA" id="ARBA00034772"/>
    </source>
</evidence>
<dbReference type="InterPro" id="IPR008948">
    <property type="entry name" value="L-Aspartase-like"/>
</dbReference>
<dbReference type="OrthoDB" id="9768878at2"/>
<protein>
    <submittedName>
        <fullName evidence="4">3-carboxy-cis,cis-muconate cycloisomerase</fullName>
    </submittedName>
</protein>
<comment type="similarity">
    <text evidence="1">Belongs to the class-II fumarase/aspartase family.</text>
</comment>
<gene>
    <name evidence="4" type="ORF">C7455_101211</name>
</gene>
<proteinExistence type="inferred from homology"/>
<evidence type="ECO:0000313" key="5">
    <source>
        <dbReference type="Proteomes" id="UP000245708"/>
    </source>
</evidence>
<dbReference type="Proteomes" id="UP000245708">
    <property type="component" value="Unassembled WGS sequence"/>
</dbReference>
<evidence type="ECO:0000256" key="2">
    <source>
        <dbReference type="SAM" id="MobiDB-lite"/>
    </source>
</evidence>
<dbReference type="PANTHER" id="PTHR43172">
    <property type="entry name" value="ADENYLOSUCCINATE LYASE"/>
    <property type="match status" value="1"/>
</dbReference>
<accession>A0A316GMD9</accession>
<name>A0A316GMD9_9RHOB</name>
<evidence type="ECO:0000313" key="4">
    <source>
        <dbReference type="EMBL" id="PWK62185.1"/>
    </source>
</evidence>
<dbReference type="PRINTS" id="PR00149">
    <property type="entry name" value="FUMRATELYASE"/>
</dbReference>
<dbReference type="Gene3D" id="1.20.200.10">
    <property type="entry name" value="Fumarase/aspartase (Central domain)"/>
    <property type="match status" value="1"/>
</dbReference>
<dbReference type="AlphaFoldDB" id="A0A316GMD9"/>
<dbReference type="GO" id="GO:0016853">
    <property type="term" value="F:isomerase activity"/>
    <property type="evidence" value="ECO:0007669"/>
    <property type="project" value="UniProtKB-KW"/>
</dbReference>
<evidence type="ECO:0000259" key="3">
    <source>
        <dbReference type="SMART" id="SM00998"/>
    </source>
</evidence>
<dbReference type="InterPro" id="IPR000362">
    <property type="entry name" value="Fumarate_lyase_fam"/>
</dbReference>
<feature type="compositionally biased region" description="Low complexity" evidence="2">
    <location>
        <begin position="409"/>
        <end position="425"/>
    </location>
</feature>
<organism evidence="4 5">
    <name type="scientific">Roseicyclus mahoneyensis</name>
    <dbReference type="NCBI Taxonomy" id="164332"/>
    <lineage>
        <taxon>Bacteria</taxon>
        <taxon>Pseudomonadati</taxon>
        <taxon>Pseudomonadota</taxon>
        <taxon>Alphaproteobacteria</taxon>
        <taxon>Rhodobacterales</taxon>
        <taxon>Roseobacteraceae</taxon>
        <taxon>Roseicyclus</taxon>
    </lineage>
</organism>
<sequence>MSASPFDSALYRGLFGDAEMARLVSDTAEVRAMMLVLGALASVQGKAGVIPEVSGAFLARAMMEVQVDPAGLAESTGANGVSVPGLVAALRRALEAPEHAAWLHFGATSQDIQDTGLMLRLARALALIEGRLVAAAGALGRLAEAEADTPVAARTYGQVAVPSSFGAQVAVWGWPVIRAIERLRDLRPRLPVSLSGAGGTGSMLGPDPAAIRVGLAEALGLADPGRSWHAERSLIAELAGVCTAVTTAGAKAGEDLLILTRSDVGEVRLAGGGASSTMPQKENPVAPSVLVALARFAAAQGAALSPASREARDGAGWFTEWLVLPQLVVAAGKSAAVLGEVLGAIAPDRSAMAARLGEPLGLIHAEALSFALARAMPRSEAQAAVKRLAGEAKRTGRALPDLVAETHPDLTLPPLTGPETLGAAPDDARSFASAARAIADGQG</sequence>
<reference evidence="4 5" key="1">
    <citation type="submission" date="2018-05" db="EMBL/GenBank/DDBJ databases">
        <title>Genomic Encyclopedia of Type Strains, Phase IV (KMG-IV): sequencing the most valuable type-strain genomes for metagenomic binning, comparative biology and taxonomic classification.</title>
        <authorList>
            <person name="Goeker M."/>
        </authorList>
    </citation>
    <scope>NUCLEOTIDE SEQUENCE [LARGE SCALE GENOMIC DNA]</scope>
    <source>
        <strain evidence="4 5">DSM 16097</strain>
    </source>
</reference>